<dbReference type="InterPro" id="IPR046921">
    <property type="entry name" value="ABC-3C_CTD11"/>
</dbReference>
<dbReference type="RefSeq" id="WP_150698344.1">
    <property type="nucleotide sequence ID" value="NZ_CABPRZ010000015.1"/>
</dbReference>
<dbReference type="OrthoDB" id="9052589at2"/>
<accession>A0A5E4X1Z7</accession>
<dbReference type="AlphaFoldDB" id="A0A5E4X1Z7"/>
<organism evidence="2 3">
    <name type="scientific">Pandoraea terrae</name>
    <dbReference type="NCBI Taxonomy" id="1537710"/>
    <lineage>
        <taxon>Bacteria</taxon>
        <taxon>Pseudomonadati</taxon>
        <taxon>Pseudomonadota</taxon>
        <taxon>Betaproteobacteria</taxon>
        <taxon>Burkholderiales</taxon>
        <taxon>Burkholderiaceae</taxon>
        <taxon>Pandoraea</taxon>
    </lineage>
</organism>
<keyword evidence="3" id="KW-1185">Reference proteome</keyword>
<dbReference type="Proteomes" id="UP000414233">
    <property type="component" value="Unassembled WGS sequence"/>
</dbReference>
<reference evidence="2 3" key="1">
    <citation type="submission" date="2019-08" db="EMBL/GenBank/DDBJ databases">
        <authorList>
            <person name="Peeters C."/>
        </authorList>
    </citation>
    <scope>NUCLEOTIDE SEQUENCE [LARGE SCALE GENOMIC DNA]</scope>
    <source>
        <strain evidence="2 3">LMG 30175</strain>
    </source>
</reference>
<gene>
    <name evidence="2" type="ORF">PTE30175_03518</name>
</gene>
<sequence>MTTSKKSAKKTSNPRPHIGNAFEVSLCTEVNQVCPNCSSALFISKGGKRWRNYEIAHIYPLNPTADEIELLKAEKRLSSDANHEDNLIPLCFPCHNIYDNPKTIAGYRDLVKKKEDIIKQRAQQNVFSQYHLETEISEIIESLCKEDAQFEESSLNEAKRVDEKLDGTITPFAKRKIKNNVTWFYLFIRERFADLERSEPGKAVLISHQVKTFYLKQKMLTTNQQEIFENTVKWINSKYSSASETAAEVIAAFYVQNCELFE</sequence>
<feature type="domain" description="ABC-three component systems C-terminal" evidence="1">
    <location>
        <begin position="124"/>
        <end position="261"/>
    </location>
</feature>
<evidence type="ECO:0000313" key="2">
    <source>
        <dbReference type="EMBL" id="VVE30288.1"/>
    </source>
</evidence>
<proteinExistence type="predicted"/>
<name>A0A5E4X1Z7_9BURK</name>
<dbReference type="EMBL" id="CABPRZ010000015">
    <property type="protein sequence ID" value="VVE30288.1"/>
    <property type="molecule type" value="Genomic_DNA"/>
</dbReference>
<evidence type="ECO:0000313" key="3">
    <source>
        <dbReference type="Proteomes" id="UP000414233"/>
    </source>
</evidence>
<evidence type="ECO:0000259" key="1">
    <source>
        <dbReference type="Pfam" id="PF20277"/>
    </source>
</evidence>
<protein>
    <recommendedName>
        <fullName evidence="1">ABC-three component systems C-terminal domain-containing protein</fullName>
    </recommendedName>
</protein>
<dbReference type="Pfam" id="PF20277">
    <property type="entry name" value="CTD11"/>
    <property type="match status" value="1"/>
</dbReference>